<dbReference type="Proteomes" id="UP000601435">
    <property type="component" value="Unassembled WGS sequence"/>
</dbReference>
<keyword evidence="3" id="KW-1185">Reference proteome</keyword>
<name>A0A812ISX4_9DINO</name>
<feature type="compositionally biased region" description="Polar residues" evidence="1">
    <location>
        <begin position="63"/>
        <end position="84"/>
    </location>
</feature>
<proteinExistence type="predicted"/>
<sequence>MGCSHAAGQQPTNEIHKEVHDLRGDLKALRHELRETRMHQRPATGDGDVELKTGADPGGYSRGMSQLTNSMNVGQKPTEGSVSLDTPKGYIAPIAEPANEILSFLWPRISHWAHELITKEIGPMVRSALPSQLQASQNGQNEG</sequence>
<evidence type="ECO:0000313" key="3">
    <source>
        <dbReference type="Proteomes" id="UP000601435"/>
    </source>
</evidence>
<evidence type="ECO:0000256" key="1">
    <source>
        <dbReference type="SAM" id="MobiDB-lite"/>
    </source>
</evidence>
<protein>
    <submittedName>
        <fullName evidence="2">Uncharacterized protein</fullName>
    </submittedName>
</protein>
<evidence type="ECO:0000313" key="2">
    <source>
        <dbReference type="EMBL" id="CAE7157220.1"/>
    </source>
</evidence>
<organism evidence="2 3">
    <name type="scientific">Symbiodinium necroappetens</name>
    <dbReference type="NCBI Taxonomy" id="1628268"/>
    <lineage>
        <taxon>Eukaryota</taxon>
        <taxon>Sar</taxon>
        <taxon>Alveolata</taxon>
        <taxon>Dinophyceae</taxon>
        <taxon>Suessiales</taxon>
        <taxon>Symbiodiniaceae</taxon>
        <taxon>Symbiodinium</taxon>
    </lineage>
</organism>
<comment type="caution">
    <text evidence="2">The sequence shown here is derived from an EMBL/GenBank/DDBJ whole genome shotgun (WGS) entry which is preliminary data.</text>
</comment>
<feature type="region of interest" description="Disordered" evidence="1">
    <location>
        <begin position="38"/>
        <end position="84"/>
    </location>
</feature>
<accession>A0A812ISX4</accession>
<reference evidence="2" key="1">
    <citation type="submission" date="2021-02" db="EMBL/GenBank/DDBJ databases">
        <authorList>
            <person name="Dougan E. K."/>
            <person name="Rhodes N."/>
            <person name="Thang M."/>
            <person name="Chan C."/>
        </authorList>
    </citation>
    <scope>NUCLEOTIDE SEQUENCE</scope>
</reference>
<dbReference type="EMBL" id="CAJNJA010001114">
    <property type="protein sequence ID" value="CAE7157220.1"/>
    <property type="molecule type" value="Genomic_DNA"/>
</dbReference>
<gene>
    <name evidence="2" type="ORF">SNEC2469_LOCUS296</name>
</gene>
<dbReference type="OrthoDB" id="425187at2759"/>
<dbReference type="AlphaFoldDB" id="A0A812ISX4"/>